<dbReference type="PANTHER" id="PTHR14021:SF15">
    <property type="entry name" value="IRON-SULFUR CLUSTER CO-CHAPERONE PROTEIN HSCB"/>
    <property type="match status" value="1"/>
</dbReference>
<reference evidence="6" key="1">
    <citation type="submission" date="2025-08" db="UniProtKB">
        <authorList>
            <consortium name="RefSeq"/>
        </authorList>
    </citation>
    <scope>IDENTIFICATION</scope>
    <source>
        <strain evidence="6">Airmid</strain>
    </source>
</reference>
<dbReference type="AlphaFoldDB" id="A0A6P6YFF1"/>
<dbReference type="OrthoDB" id="448954at2759"/>
<keyword evidence="5" id="KW-1185">Reference proteome</keyword>
<dbReference type="Gene3D" id="1.20.1280.20">
    <property type="entry name" value="HscB, C-terminal domain"/>
    <property type="match status" value="1"/>
</dbReference>
<protein>
    <submittedName>
        <fullName evidence="6">J-type co-chaperone JAC1, mitochondrial-like</fullName>
    </submittedName>
</protein>
<dbReference type="PANTHER" id="PTHR14021">
    <property type="entry name" value="IRON-SULFUR CLUSTER CO-CHAPERONE PROTEIN HSCB"/>
    <property type="match status" value="1"/>
</dbReference>
<dbReference type="KEGG" id="dpte:113797441"/>
<evidence type="ECO:0000256" key="3">
    <source>
        <dbReference type="SAM" id="Coils"/>
    </source>
</evidence>
<dbReference type="GO" id="GO:0044571">
    <property type="term" value="P:[2Fe-2S] cluster assembly"/>
    <property type="evidence" value="ECO:0007669"/>
    <property type="project" value="InterPro"/>
</dbReference>
<evidence type="ECO:0000256" key="2">
    <source>
        <dbReference type="ARBA" id="ARBA00023186"/>
    </source>
</evidence>
<dbReference type="InterPro" id="IPR036869">
    <property type="entry name" value="J_dom_sf"/>
</dbReference>
<dbReference type="Gene3D" id="1.10.287.110">
    <property type="entry name" value="DnaJ domain"/>
    <property type="match status" value="1"/>
</dbReference>
<dbReference type="SUPFAM" id="SSF47144">
    <property type="entry name" value="HSC20 (HSCB), C-terminal oligomerisation domain"/>
    <property type="match status" value="1"/>
</dbReference>
<dbReference type="GO" id="GO:0001671">
    <property type="term" value="F:ATPase activator activity"/>
    <property type="evidence" value="ECO:0007669"/>
    <property type="project" value="InterPro"/>
</dbReference>
<evidence type="ECO:0000313" key="6">
    <source>
        <dbReference type="RefSeq" id="XP_027203616.1"/>
    </source>
</evidence>
<gene>
    <name evidence="6" type="primary">LOC113797441</name>
</gene>
<accession>A0A6P6YFF1</accession>
<keyword evidence="2" id="KW-0143">Chaperone</keyword>
<dbReference type="InterPro" id="IPR004640">
    <property type="entry name" value="HscB"/>
</dbReference>
<comment type="similarity">
    <text evidence="1">Belongs to the HscB family.</text>
</comment>
<feature type="domain" description="Co-chaperone HscB C-terminal oligomerisation" evidence="4">
    <location>
        <begin position="190"/>
        <end position="262"/>
    </location>
</feature>
<dbReference type="NCBIfam" id="TIGR00714">
    <property type="entry name" value="hscB"/>
    <property type="match status" value="1"/>
</dbReference>
<evidence type="ECO:0000313" key="5">
    <source>
        <dbReference type="Proteomes" id="UP000515146"/>
    </source>
</evidence>
<organism evidence="5 6">
    <name type="scientific">Dermatophagoides pteronyssinus</name>
    <name type="common">European house dust mite</name>
    <dbReference type="NCBI Taxonomy" id="6956"/>
    <lineage>
        <taxon>Eukaryota</taxon>
        <taxon>Metazoa</taxon>
        <taxon>Ecdysozoa</taxon>
        <taxon>Arthropoda</taxon>
        <taxon>Chelicerata</taxon>
        <taxon>Arachnida</taxon>
        <taxon>Acari</taxon>
        <taxon>Acariformes</taxon>
        <taxon>Sarcoptiformes</taxon>
        <taxon>Astigmata</taxon>
        <taxon>Psoroptidia</taxon>
        <taxon>Analgoidea</taxon>
        <taxon>Pyroglyphidae</taxon>
        <taxon>Dermatophagoidinae</taxon>
        <taxon>Dermatophagoides</taxon>
    </lineage>
</organism>
<dbReference type="GO" id="GO:0051259">
    <property type="term" value="P:protein complex oligomerization"/>
    <property type="evidence" value="ECO:0007669"/>
    <property type="project" value="InterPro"/>
</dbReference>
<proteinExistence type="inferred from homology"/>
<feature type="non-terminal residue" evidence="6">
    <location>
        <position position="1"/>
    </location>
</feature>
<dbReference type="Pfam" id="PF07743">
    <property type="entry name" value="HSCB_C"/>
    <property type="match status" value="1"/>
</dbReference>
<dbReference type="RefSeq" id="XP_027203616.1">
    <property type="nucleotide sequence ID" value="XM_027347815.1"/>
</dbReference>
<dbReference type="Proteomes" id="UP000515146">
    <property type="component" value="Unplaced"/>
</dbReference>
<dbReference type="InterPro" id="IPR009073">
    <property type="entry name" value="HscB_oligo_C"/>
</dbReference>
<keyword evidence="3" id="KW-0175">Coiled coil</keyword>
<name>A0A6P6YFF1_DERPT</name>
<feature type="coiled-coil region" evidence="3">
    <location>
        <begin position="190"/>
        <end position="238"/>
    </location>
</feature>
<evidence type="ECO:0000256" key="1">
    <source>
        <dbReference type="ARBA" id="ARBA00010476"/>
    </source>
</evidence>
<dbReference type="GO" id="GO:0051087">
    <property type="term" value="F:protein-folding chaperone binding"/>
    <property type="evidence" value="ECO:0007669"/>
    <property type="project" value="InterPro"/>
</dbReference>
<dbReference type="InParanoid" id="A0A6P6YFF1"/>
<dbReference type="SUPFAM" id="SSF46565">
    <property type="entry name" value="Chaperone J-domain"/>
    <property type="match status" value="1"/>
</dbReference>
<dbReference type="InterPro" id="IPR036386">
    <property type="entry name" value="HscB_C_sf"/>
</dbReference>
<evidence type="ECO:0000259" key="4">
    <source>
        <dbReference type="Pfam" id="PF07743"/>
    </source>
</evidence>
<dbReference type="GO" id="GO:0005739">
    <property type="term" value="C:mitochondrion"/>
    <property type="evidence" value="ECO:0007669"/>
    <property type="project" value="TreeGrafter"/>
</dbReference>
<dbReference type="FunCoup" id="A0A6P6YFF1">
    <property type="interactions" value="377"/>
</dbReference>
<dbReference type="CTD" id="5740624"/>
<sequence>RVFSSNSTSNIDNNNDDDDDNRIKSCWKCDKPLHEHHPQQQQHSNVTNGLNNVQVLNNNDNNNNKIIIKCPHCQTIQPISKNVNYFQLFNILEQQQQQTKSTTTTTTTNNYHLNYNIDLEYLRKNYLCLQQNMHPDMNINRSNIENELSSTNSSIINDGYKILRDPYQRAIYMLQLMFNIIIDEVNVDSEPELLLEIMELNEEIELANNDHDGQQILMEQLEENIEKLIKNLTIAFDELNASEARKLTIKYSYYNNALAKLKSSILKNSGK</sequence>